<gene>
    <name evidence="1" type="ORF">DW228_20240</name>
</gene>
<comment type="caution">
    <text evidence="1">The sequence shown here is derived from an EMBL/GenBank/DDBJ whole genome shotgun (WGS) entry which is preliminary data.</text>
</comment>
<proteinExistence type="predicted"/>
<name>A0A396BSJ5_BACFG</name>
<evidence type="ECO:0000313" key="2">
    <source>
        <dbReference type="Proteomes" id="UP000266644"/>
    </source>
</evidence>
<evidence type="ECO:0008006" key="3">
    <source>
        <dbReference type="Google" id="ProtNLM"/>
    </source>
</evidence>
<reference evidence="1 2" key="1">
    <citation type="submission" date="2018-08" db="EMBL/GenBank/DDBJ databases">
        <title>A genome reference for cultivated species of the human gut microbiota.</title>
        <authorList>
            <person name="Zou Y."/>
            <person name="Xue W."/>
            <person name="Luo G."/>
        </authorList>
    </citation>
    <scope>NUCLEOTIDE SEQUENCE [LARGE SCALE GENOMIC DNA]</scope>
    <source>
        <strain evidence="1 2">AM18-6</strain>
    </source>
</reference>
<dbReference type="EMBL" id="QRJE01000038">
    <property type="protein sequence ID" value="RHH06982.1"/>
    <property type="molecule type" value="Genomic_DNA"/>
</dbReference>
<dbReference type="RefSeq" id="WP_122330678.1">
    <property type="nucleotide sequence ID" value="NZ_CAEUHN010000012.1"/>
</dbReference>
<protein>
    <recommendedName>
        <fullName evidence="3">DUF4375 domain-containing protein</fullName>
    </recommendedName>
</protein>
<dbReference type="Proteomes" id="UP000266644">
    <property type="component" value="Unassembled WGS sequence"/>
</dbReference>
<evidence type="ECO:0000313" key="1">
    <source>
        <dbReference type="EMBL" id="RHH06982.1"/>
    </source>
</evidence>
<organism evidence="1 2">
    <name type="scientific">Bacteroides fragilis</name>
    <dbReference type="NCBI Taxonomy" id="817"/>
    <lineage>
        <taxon>Bacteria</taxon>
        <taxon>Pseudomonadati</taxon>
        <taxon>Bacteroidota</taxon>
        <taxon>Bacteroidia</taxon>
        <taxon>Bacteroidales</taxon>
        <taxon>Bacteroidaceae</taxon>
        <taxon>Bacteroides</taxon>
    </lineage>
</organism>
<dbReference type="AlphaFoldDB" id="A0A396BSJ5"/>
<accession>A0A396BSJ5</accession>
<sequence>MKMEKISDVLQGMDINTEEAIVTLSDRIWEIGNIDEIRQQVSDVAFTFHVVANVIGNCKCDGWMSIVEDHADLLPYISCAMYEIGLNKVGEATQNIGKIFPVDISVLSSKEFCKVVNFMKGLQTDLEALNKYSESEQEKMSEQYFDTIQKLDDIVAELWYYGCPDNEGWGVVSRYLEKHLQDNFWK</sequence>